<protein>
    <recommendedName>
        <fullName evidence="2">starch synthase</fullName>
        <ecNumber evidence="2">2.4.1.21</ecNumber>
    </recommendedName>
</protein>
<sequence>MKKLQMFLLISILWLNSLFASKLPYEFITTPNQKIVLHAALEGHNVIVGGLGMVVKDLSLNEYEHSSSYSYITYSIIPYYSFLKEKYKDDNIIEVTTINHEVFTENRNTKVFYNDKYKQFLIEPDEKNSDMVNKQPIYTQESSYLTIAYFNSAVASFANFLNVSSLHLHAWHSGLAAPLIKKKYNIERKQKGLKPIKVISHVHMLNEEQGIEQDQFLYKNLGLEYKTNEKLNIMASQIIESDFLIFVSKGLVYDYQNGLDYGLKKVLDEKGTYLRSVRNGINYNNYSLFNEELYKEYSLDQNTFTNDDFDLNKSRIKEILYENNIISSKDKPLLLYIGRFSEEKGIKSFQIIIDSWLKLGGQVVLAGQAYDSNSYFHIIKLQDIYKMNEDVKIYDNIMKDQKEKLSDKVEISKGHLLRAAADWAIIPSKIESCGLIAMELLSVGTPIITSWVQGLKDTLNPYGVVNPIVSDSNNINYNSISYFYEKNMSEDQLKYEIDRAFLKAFSILSNRKEYLEISVKALKNSFDYDLKDNTFPQLYQIYDEASEDIDLKENYSLYNLEDLIIDYESELSLEQLGKEKKYSFDKKNNFLISTASIYDDINSECNYENIDKNSIIYNAENKKIVSEIGGSGMFIWVLDIDGNFYIDTGKNGNKLCHAFICKNKNQIPKPIVCAGDIKIESGKIVYIDNRSGHYKPTLDQFLLALKYLDKIGILNENVKIKEETYNLDITIEQIRNIDVNKIKSLYYFDHQIDTKKH</sequence>
<dbReference type="Proteomes" id="UP000182459">
    <property type="component" value="Chromosome"/>
</dbReference>
<dbReference type="PANTHER" id="PTHR45825">
    <property type="entry name" value="GRANULE-BOUND STARCH SYNTHASE 1, CHLOROPLASTIC/AMYLOPLASTIC"/>
    <property type="match status" value="1"/>
</dbReference>
<dbReference type="Gene3D" id="3.40.50.2000">
    <property type="entry name" value="Glycogen Phosphorylase B"/>
    <property type="match status" value="2"/>
</dbReference>
<dbReference type="Pfam" id="PF08323">
    <property type="entry name" value="Glyco_transf_5"/>
    <property type="match status" value="1"/>
</dbReference>
<gene>
    <name evidence="7" type="ORF">FSC454_04645</name>
</gene>
<evidence type="ECO:0000256" key="1">
    <source>
        <dbReference type="ARBA" id="ARBA00001478"/>
    </source>
</evidence>
<feature type="domain" description="Starch synthase catalytic" evidence="6">
    <location>
        <begin position="36"/>
        <end position="267"/>
    </location>
</feature>
<dbReference type="Pfam" id="PF00534">
    <property type="entry name" value="Glycos_transf_1"/>
    <property type="match status" value="1"/>
</dbReference>
<dbReference type="SUPFAM" id="SSF53756">
    <property type="entry name" value="UDP-Glycosyltransferase/glycogen phosphorylase"/>
    <property type="match status" value="1"/>
</dbReference>
<reference evidence="7 8" key="1">
    <citation type="submission" date="2016-11" db="EMBL/GenBank/DDBJ databases">
        <authorList>
            <person name="Hagglund E."/>
            <person name="Bystrom M."/>
            <person name="Naslund J."/>
            <person name="Stenberg P."/>
            <person name="Sjodin A."/>
        </authorList>
    </citation>
    <scope>NUCLEOTIDE SEQUENCE [LARGE SCALE GENOMIC DNA]</scope>
    <source>
        <strain evidence="7 8">CCUG 58020</strain>
    </source>
</reference>
<dbReference type="InterPro" id="IPR001296">
    <property type="entry name" value="Glyco_trans_1"/>
</dbReference>
<evidence type="ECO:0000256" key="2">
    <source>
        <dbReference type="ARBA" id="ARBA00012588"/>
    </source>
</evidence>
<keyword evidence="8" id="KW-1185">Reference proteome</keyword>
<comment type="catalytic activity">
    <reaction evidence="1">
        <text>[(1-&gt;4)-alpha-D-glucosyl](n) + ADP-alpha-D-glucose = [(1-&gt;4)-alpha-D-glucosyl](n+1) + ADP + H(+)</text>
        <dbReference type="Rhea" id="RHEA:18189"/>
        <dbReference type="Rhea" id="RHEA-COMP:9584"/>
        <dbReference type="Rhea" id="RHEA-COMP:9587"/>
        <dbReference type="ChEBI" id="CHEBI:15378"/>
        <dbReference type="ChEBI" id="CHEBI:15444"/>
        <dbReference type="ChEBI" id="CHEBI:57498"/>
        <dbReference type="ChEBI" id="CHEBI:456216"/>
        <dbReference type="EC" id="2.4.1.21"/>
    </reaction>
</comment>
<keyword evidence="4" id="KW-0808">Transferase</keyword>
<evidence type="ECO:0000256" key="4">
    <source>
        <dbReference type="ARBA" id="ARBA00022679"/>
    </source>
</evidence>
<evidence type="ECO:0000259" key="6">
    <source>
        <dbReference type="Pfam" id="PF08323"/>
    </source>
</evidence>
<dbReference type="EC" id="2.4.1.21" evidence="2"/>
<feature type="domain" description="Glycosyl transferase family 1" evidence="5">
    <location>
        <begin position="327"/>
        <end position="471"/>
    </location>
</feature>
<proteinExistence type="predicted"/>
<dbReference type="GO" id="GO:0009011">
    <property type="term" value="F:alpha-1,4-glucan glucosyltransferase (ADP-glucose donor) activity"/>
    <property type="evidence" value="ECO:0007669"/>
    <property type="project" value="UniProtKB-EC"/>
</dbReference>
<dbReference type="InterPro" id="IPR013534">
    <property type="entry name" value="Starch_synth_cat_dom"/>
</dbReference>
<dbReference type="EMBL" id="CP018093">
    <property type="protein sequence ID" value="APD50464.1"/>
    <property type="molecule type" value="Genomic_DNA"/>
</dbReference>
<evidence type="ECO:0000313" key="8">
    <source>
        <dbReference type="Proteomes" id="UP000182459"/>
    </source>
</evidence>
<keyword evidence="3" id="KW-0328">Glycosyltransferase</keyword>
<accession>A0AAC9J567</accession>
<evidence type="ECO:0000313" key="7">
    <source>
        <dbReference type="EMBL" id="APD50464.1"/>
    </source>
</evidence>
<evidence type="ECO:0000256" key="3">
    <source>
        <dbReference type="ARBA" id="ARBA00022676"/>
    </source>
</evidence>
<evidence type="ECO:0000259" key="5">
    <source>
        <dbReference type="Pfam" id="PF00534"/>
    </source>
</evidence>
<organism evidence="7 8">
    <name type="scientific">Francisella hispaniensis FSC454</name>
    <dbReference type="NCBI Taxonomy" id="1088883"/>
    <lineage>
        <taxon>Bacteria</taxon>
        <taxon>Pseudomonadati</taxon>
        <taxon>Pseudomonadota</taxon>
        <taxon>Gammaproteobacteria</taxon>
        <taxon>Thiotrichales</taxon>
        <taxon>Francisellaceae</taxon>
        <taxon>Francisella</taxon>
    </lineage>
</organism>
<dbReference type="AlphaFoldDB" id="A0AAC9J567"/>
<name>A0AAC9J567_9GAMM</name>
<dbReference type="RefSeq" id="WP_071794798.1">
    <property type="nucleotide sequence ID" value="NZ_CP018093.1"/>
</dbReference>
<dbReference type="PANTHER" id="PTHR45825:SF11">
    <property type="entry name" value="ALPHA AMYLASE DOMAIN-CONTAINING PROTEIN"/>
    <property type="match status" value="1"/>
</dbReference>
<dbReference type="KEGG" id="fhi:FSC454_04645"/>